<keyword evidence="3" id="KW-1185">Reference proteome</keyword>
<dbReference type="WBParaSite" id="TCNE_0000247001-mRNA-1">
    <property type="protein sequence ID" value="TCNE_0000247001-mRNA-1"/>
    <property type="gene ID" value="TCNE_0000247001"/>
</dbReference>
<proteinExistence type="predicted"/>
<feature type="compositionally biased region" description="Basic and acidic residues" evidence="1">
    <location>
        <begin position="80"/>
        <end position="94"/>
    </location>
</feature>
<dbReference type="Proteomes" id="UP000050794">
    <property type="component" value="Unassembled WGS sequence"/>
</dbReference>
<organism evidence="3 4">
    <name type="scientific">Toxocara canis</name>
    <name type="common">Canine roundworm</name>
    <dbReference type="NCBI Taxonomy" id="6265"/>
    <lineage>
        <taxon>Eukaryota</taxon>
        <taxon>Metazoa</taxon>
        <taxon>Ecdysozoa</taxon>
        <taxon>Nematoda</taxon>
        <taxon>Chromadorea</taxon>
        <taxon>Rhabditida</taxon>
        <taxon>Spirurina</taxon>
        <taxon>Ascaridomorpha</taxon>
        <taxon>Ascaridoidea</taxon>
        <taxon>Toxocaridae</taxon>
        <taxon>Toxocara</taxon>
    </lineage>
</organism>
<evidence type="ECO:0000313" key="2">
    <source>
        <dbReference type="EMBL" id="VDM28135.1"/>
    </source>
</evidence>
<accession>A0A183U1V0</accession>
<feature type="region of interest" description="Disordered" evidence="1">
    <location>
        <begin position="26"/>
        <end position="112"/>
    </location>
</feature>
<gene>
    <name evidence="2" type="ORF">TCNE_LOCUS2470</name>
</gene>
<dbReference type="AlphaFoldDB" id="A0A183U1V0"/>
<name>A0A183U1V0_TOXCA</name>
<evidence type="ECO:0000313" key="3">
    <source>
        <dbReference type="Proteomes" id="UP000050794"/>
    </source>
</evidence>
<sequence>MLMMPHRQVLLQPVQTRPQMIRKEVFIRANDSKRSTSSSKVHSEEQGSDRRELLSPAASESDLVNGNEFDGEDVAPSTSKPERREKPSRSKQESDSEECDEPRKYRQKRSYSSSSSFVCEDEARGKAYGRFGNRQYIGLRVYLNFAIIYAGENAQKMMFRHADDVPQEGNDNDVLDHAGVVHDPSIITGRPTMLRSLARNTEARNHEKRNIIGVLIAMNDHQ</sequence>
<evidence type="ECO:0000256" key="1">
    <source>
        <dbReference type="SAM" id="MobiDB-lite"/>
    </source>
</evidence>
<dbReference type="EMBL" id="UYWY01002503">
    <property type="protein sequence ID" value="VDM28135.1"/>
    <property type="molecule type" value="Genomic_DNA"/>
</dbReference>
<reference evidence="2 3" key="2">
    <citation type="submission" date="2018-11" db="EMBL/GenBank/DDBJ databases">
        <authorList>
            <consortium name="Pathogen Informatics"/>
        </authorList>
    </citation>
    <scope>NUCLEOTIDE SEQUENCE [LARGE SCALE GENOMIC DNA]</scope>
</reference>
<feature type="compositionally biased region" description="Basic and acidic residues" evidence="1">
    <location>
        <begin position="41"/>
        <end position="53"/>
    </location>
</feature>
<reference evidence="4" key="1">
    <citation type="submission" date="2016-06" db="UniProtKB">
        <authorList>
            <consortium name="WormBaseParasite"/>
        </authorList>
    </citation>
    <scope>IDENTIFICATION</scope>
</reference>
<evidence type="ECO:0000313" key="4">
    <source>
        <dbReference type="WBParaSite" id="TCNE_0000247001-mRNA-1"/>
    </source>
</evidence>
<protein>
    <submittedName>
        <fullName evidence="4">AP2/ERF domain-containing protein</fullName>
    </submittedName>
</protein>